<evidence type="ECO:0000256" key="1">
    <source>
        <dbReference type="SAM" id="MobiDB-lite"/>
    </source>
</evidence>
<dbReference type="OrthoDB" id="43547at2759"/>
<keyword evidence="3" id="KW-1185">Reference proteome</keyword>
<proteinExistence type="predicted"/>
<protein>
    <submittedName>
        <fullName evidence="2">Uncharacterized protein</fullName>
    </submittedName>
</protein>
<gene>
    <name evidence="2" type="ORF">O181_129267</name>
</gene>
<evidence type="ECO:0000313" key="2">
    <source>
        <dbReference type="EMBL" id="MBW0589552.1"/>
    </source>
</evidence>
<organism evidence="2 3">
    <name type="scientific">Austropuccinia psidii MF-1</name>
    <dbReference type="NCBI Taxonomy" id="1389203"/>
    <lineage>
        <taxon>Eukaryota</taxon>
        <taxon>Fungi</taxon>
        <taxon>Dikarya</taxon>
        <taxon>Basidiomycota</taxon>
        <taxon>Pucciniomycotina</taxon>
        <taxon>Pucciniomycetes</taxon>
        <taxon>Pucciniales</taxon>
        <taxon>Sphaerophragmiaceae</taxon>
        <taxon>Austropuccinia</taxon>
    </lineage>
</organism>
<name>A0A9Q3QBB0_9BASI</name>
<feature type="region of interest" description="Disordered" evidence="1">
    <location>
        <begin position="1"/>
        <end position="20"/>
    </location>
</feature>
<feature type="compositionally biased region" description="Low complexity" evidence="1">
    <location>
        <begin position="196"/>
        <end position="234"/>
    </location>
</feature>
<accession>A0A9Q3QBB0</accession>
<evidence type="ECO:0000313" key="3">
    <source>
        <dbReference type="Proteomes" id="UP000765509"/>
    </source>
</evidence>
<reference evidence="2" key="1">
    <citation type="submission" date="2021-03" db="EMBL/GenBank/DDBJ databases">
        <title>Draft genome sequence of rust myrtle Austropuccinia psidii MF-1, a brazilian biotype.</title>
        <authorList>
            <person name="Quecine M.C."/>
            <person name="Pachon D.M.R."/>
            <person name="Bonatelli M.L."/>
            <person name="Correr F.H."/>
            <person name="Franceschini L.M."/>
            <person name="Leite T.F."/>
            <person name="Margarido G.R.A."/>
            <person name="Almeida C.A."/>
            <person name="Ferrarezi J.A."/>
            <person name="Labate C.A."/>
        </authorList>
    </citation>
    <scope>NUCLEOTIDE SEQUENCE</scope>
    <source>
        <strain evidence="2">MF-1</strain>
    </source>
</reference>
<comment type="caution">
    <text evidence="2">The sequence shown here is derived from an EMBL/GenBank/DDBJ whole genome shotgun (WGS) entry which is preliminary data.</text>
</comment>
<dbReference type="EMBL" id="AVOT02134721">
    <property type="protein sequence ID" value="MBW0589552.1"/>
    <property type="molecule type" value="Genomic_DNA"/>
</dbReference>
<feature type="region of interest" description="Disordered" evidence="1">
    <location>
        <begin position="191"/>
        <end position="239"/>
    </location>
</feature>
<dbReference type="AlphaFoldDB" id="A0A9Q3QBB0"/>
<dbReference type="Proteomes" id="UP000765509">
    <property type="component" value="Unassembled WGS sequence"/>
</dbReference>
<sequence>MVRKENIETASTDTSITPASTVNSYHDRTVILTQNYQPEPVSSYLISLDISNTLQNANTLSKIKYLRQKYYFKLFLMIIMPLTRSGAIYSPSRSSQKGYRCDYRRSQSVTEGQGAETSTRCLCGHLQSQPEGLQQFLAAQRVPDPCSSVEKLHEFLPECEQISGPSQHLQVTQWMAFIDGKEIDDAFNGIMKDKQPSTTQTSSKTSPNSQNQKLQCKKASSSSGKGKRQGTSQGYRIPKIHQDAMGNVFQMARAIMELQKREEAILKYQK</sequence>
<feature type="compositionally biased region" description="Polar residues" evidence="1">
    <location>
        <begin position="8"/>
        <end position="20"/>
    </location>
</feature>